<reference evidence="9" key="2">
    <citation type="submission" date="2005-08" db="EMBL/GenBank/DDBJ databases">
        <title>Complete sequence of Chromosome 1 of Nitrosospira multiformis ATCC 25196.</title>
        <authorList>
            <consortium name="US DOE Joint Genome Institute"/>
            <person name="Copeland A."/>
            <person name="Lucas S."/>
            <person name="Lapidus A."/>
            <person name="Barry K."/>
            <person name="Detter J.C."/>
            <person name="Glavina T."/>
            <person name="Hammon N."/>
            <person name="Israni S."/>
            <person name="Pitluck S."/>
            <person name="Chain P."/>
            <person name="Malfatti S."/>
            <person name="Shin M."/>
            <person name="Vergez L."/>
            <person name="Schmutz J."/>
            <person name="Larimer F."/>
            <person name="Land M."/>
            <person name="Hauser L."/>
            <person name="Kyrpides N."/>
            <person name="Lykidis A."/>
            <person name="Richardson P."/>
        </authorList>
    </citation>
    <scope>NUCLEOTIDE SEQUENCE</scope>
    <source>
        <strain evidence="9">ATCC 25196</strain>
    </source>
</reference>
<dbReference type="Proteomes" id="UP000002718">
    <property type="component" value="Chromosome"/>
</dbReference>
<feature type="transmembrane region" description="Helical" evidence="7">
    <location>
        <begin position="378"/>
        <end position="395"/>
    </location>
</feature>
<dbReference type="KEGG" id="nmu:Nmul_A1024"/>
<dbReference type="GO" id="GO:0012505">
    <property type="term" value="C:endomembrane system"/>
    <property type="evidence" value="ECO:0007669"/>
    <property type="project" value="UniProtKB-SubCell"/>
</dbReference>
<evidence type="ECO:0000256" key="4">
    <source>
        <dbReference type="ARBA" id="ARBA00022989"/>
    </source>
</evidence>
<dbReference type="RefSeq" id="WP_011380372.1">
    <property type="nucleotide sequence ID" value="NC_007614.1"/>
</dbReference>
<keyword evidence="5 7" id="KW-0472">Membrane</keyword>
<evidence type="ECO:0000259" key="8">
    <source>
        <dbReference type="Pfam" id="PF00361"/>
    </source>
</evidence>
<dbReference type="GO" id="GO:0003954">
    <property type="term" value="F:NADH dehydrogenase activity"/>
    <property type="evidence" value="ECO:0007669"/>
    <property type="project" value="TreeGrafter"/>
</dbReference>
<evidence type="ECO:0000256" key="7">
    <source>
        <dbReference type="SAM" id="Phobius"/>
    </source>
</evidence>
<reference evidence="11" key="1">
    <citation type="submission" date="2005-08" db="EMBL/GenBank/DDBJ databases">
        <title>Complete sequence of chromosome 1 of Nitrosospira multiformis ATCC 25196.</title>
        <authorList>
            <person name="Copeland A."/>
            <person name="Lucas S."/>
            <person name="Lapidus A."/>
            <person name="Barry K."/>
            <person name="Detter J.C."/>
            <person name="Glavina T."/>
            <person name="Hammon N."/>
            <person name="Israni S."/>
            <person name="Pitluck S."/>
            <person name="Chain P."/>
            <person name="Malfatti S."/>
            <person name="Shin M."/>
            <person name="Vergez L."/>
            <person name="Schmutz J."/>
            <person name="Larimer F."/>
            <person name="Land M."/>
            <person name="Hauser L."/>
            <person name="Kyrpides N."/>
            <person name="Lykidis A."/>
            <person name="Richardson P."/>
        </authorList>
    </citation>
    <scope>NUCLEOTIDE SEQUENCE [LARGE SCALE GENOMIC DNA]</scope>
    <source>
        <strain evidence="11">ATCC 25196 / NCIMB 11849 / C 71</strain>
    </source>
</reference>
<feature type="transmembrane region" description="Helical" evidence="7">
    <location>
        <begin position="308"/>
        <end position="327"/>
    </location>
</feature>
<dbReference type="EC" id="1.6.5.3" evidence="9"/>
<dbReference type="Pfam" id="PF00361">
    <property type="entry name" value="Proton_antipo_M"/>
    <property type="match status" value="1"/>
</dbReference>
<keyword evidence="3 6" id="KW-0812">Transmembrane</keyword>
<dbReference type="NCBIfam" id="TIGR01972">
    <property type="entry name" value="NDH_I_M"/>
    <property type="match status" value="1"/>
</dbReference>
<feature type="transmembrane region" description="Helical" evidence="7">
    <location>
        <begin position="339"/>
        <end position="357"/>
    </location>
</feature>
<feature type="transmembrane region" description="Helical" evidence="7">
    <location>
        <begin position="250"/>
        <end position="270"/>
    </location>
</feature>
<dbReference type="GO" id="GO:0016020">
    <property type="term" value="C:membrane"/>
    <property type="evidence" value="ECO:0007669"/>
    <property type="project" value="UniProtKB-SubCell"/>
</dbReference>
<evidence type="ECO:0000256" key="5">
    <source>
        <dbReference type="ARBA" id="ARBA00023136"/>
    </source>
</evidence>
<dbReference type="NCBIfam" id="NF004498">
    <property type="entry name" value="PRK05846.1-1"/>
    <property type="match status" value="1"/>
</dbReference>
<dbReference type="eggNOG" id="COG1008">
    <property type="taxonomic scope" value="Bacteria"/>
</dbReference>
<dbReference type="GO" id="GO:0008137">
    <property type="term" value="F:NADH dehydrogenase (ubiquinone) activity"/>
    <property type="evidence" value="ECO:0007669"/>
    <property type="project" value="InterPro"/>
</dbReference>
<accession>Q2YA94</accession>
<name>Q2YA94_NITMU</name>
<sequence length="500" mass="54302">MVLAALIFIPISGGLLAWMADRWQPGAAKWVALVTAGIEFVLTMGLWLQSASAMALPAHGGWLVETRAEWIPRFGVSFHLAVDGTSLILVVLTAFLGIVSVACSWTEIQKRVGFFYFNLLWTVAGAIGVFLALDLFLFFFFWELMLVPMYFLIGIWGHENRQYASIKFFIFAQGSGMFMLVAILALVFVHYRGTGVLTFDYFDLLNATLSPSTELWIMLGFFIAFAVKTPIVPFHTWLPDAHTEAPTAGSVILAGVLLKTGAYGLLRFIVPLFPEAAAYFAPVAMVLGATGVLYGAFLAFAQTDFKRLVAYTSVSHLGFAVLGIFAWNPWSLGGAVMQMIAHGISTGALFVIAGILQERTHTRDMQRFEGLWSVMPRLAAMGLFFAIAALGLPGMGNFVGEFLVLMGLSSSSSVLASAATVVFVASVVYALALVQKTFHGENKHGWQLHDLSGREMATLFSMAAITLWLGLYPQPVLNAAPNPANSPPAIAVAHHEVNVE</sequence>
<feature type="transmembrane region" description="Helical" evidence="7">
    <location>
        <begin position="114"/>
        <end position="133"/>
    </location>
</feature>
<dbReference type="Proteomes" id="UP000236751">
    <property type="component" value="Unassembled WGS sequence"/>
</dbReference>
<evidence type="ECO:0000256" key="1">
    <source>
        <dbReference type="ARBA" id="ARBA00004127"/>
    </source>
</evidence>
<dbReference type="STRING" id="323848.Nmul_A1024"/>
<dbReference type="AlphaFoldDB" id="Q2YA94"/>
<comment type="subcellular location">
    <subcellularLocation>
        <location evidence="1">Endomembrane system</location>
        <topology evidence="1">Multi-pass membrane protein</topology>
    </subcellularLocation>
    <subcellularLocation>
        <location evidence="6">Membrane</location>
        <topology evidence="6">Multi-pass membrane protein</topology>
    </subcellularLocation>
</comment>
<protein>
    <submittedName>
        <fullName evidence="9">NADH dehydrogenase subunit M</fullName>
        <ecNumber evidence="9">1.6.5.3</ecNumber>
    </submittedName>
</protein>
<dbReference type="EMBL" id="FNVK01000002">
    <property type="protein sequence ID" value="SEF50349.1"/>
    <property type="molecule type" value="Genomic_DNA"/>
</dbReference>
<dbReference type="InterPro" id="IPR001750">
    <property type="entry name" value="ND/Mrp_TM"/>
</dbReference>
<evidence type="ECO:0000313" key="9">
    <source>
        <dbReference type="EMBL" id="ABB74327.1"/>
    </source>
</evidence>
<evidence type="ECO:0000256" key="2">
    <source>
        <dbReference type="ARBA" id="ARBA00009025"/>
    </source>
</evidence>
<dbReference type="GO" id="GO:0015990">
    <property type="term" value="P:electron transport coupled proton transport"/>
    <property type="evidence" value="ECO:0007669"/>
    <property type="project" value="TreeGrafter"/>
</dbReference>
<reference evidence="10 12" key="4">
    <citation type="submission" date="2016-10" db="EMBL/GenBank/DDBJ databases">
        <authorList>
            <person name="de Groot N.N."/>
        </authorList>
    </citation>
    <scope>NUCLEOTIDE SEQUENCE [LARGE SCALE GENOMIC DNA]</scope>
    <source>
        <strain evidence="10 12">Nl13</strain>
    </source>
</reference>
<evidence type="ECO:0000313" key="10">
    <source>
        <dbReference type="EMBL" id="SEF50349.1"/>
    </source>
</evidence>
<reference evidence="9 11" key="3">
    <citation type="journal article" date="2008" name="Appl. Environ. Microbiol.">
        <title>Complete genome sequence of Nitrosospira multiformis, an ammonia-oxidizing bacterium from the soil environment.</title>
        <authorList>
            <person name="Norton J.M."/>
            <person name="Klotz M.G."/>
            <person name="Stein L.Y."/>
            <person name="Arp D.J."/>
            <person name="Bottomley P.J."/>
            <person name="Chain P.S."/>
            <person name="Hauser L.J."/>
            <person name="Land M.L."/>
            <person name="Larimer F.W."/>
            <person name="Shin M.W."/>
            <person name="Starkenburg S.R."/>
        </authorList>
    </citation>
    <scope>NUCLEOTIDE SEQUENCE [LARGE SCALE GENOMIC DNA]</scope>
    <source>
        <strain evidence="9">ATCC 25196</strain>
        <strain evidence="11">ATCC 25196 / NCIMB 11849 / C 71</strain>
    </source>
</reference>
<dbReference type="GO" id="GO:0048039">
    <property type="term" value="F:ubiquinone binding"/>
    <property type="evidence" value="ECO:0007669"/>
    <property type="project" value="TreeGrafter"/>
</dbReference>
<keyword evidence="9" id="KW-0560">Oxidoreductase</keyword>
<keyword evidence="11" id="KW-1185">Reference proteome</keyword>
<feature type="transmembrane region" description="Helical" evidence="7">
    <location>
        <begin position="76"/>
        <end position="102"/>
    </location>
</feature>
<feature type="transmembrane region" description="Helical" evidence="7">
    <location>
        <begin position="276"/>
        <end position="301"/>
    </location>
</feature>
<dbReference type="InterPro" id="IPR010227">
    <property type="entry name" value="NADH_Q_OxRdtase_chainM/4"/>
</dbReference>
<feature type="domain" description="NADH:quinone oxidoreductase/Mrp antiporter transmembrane" evidence="8">
    <location>
        <begin position="132"/>
        <end position="422"/>
    </location>
</feature>
<evidence type="ECO:0000256" key="3">
    <source>
        <dbReference type="ARBA" id="ARBA00022692"/>
    </source>
</evidence>
<dbReference type="GO" id="GO:0042773">
    <property type="term" value="P:ATP synthesis coupled electron transport"/>
    <property type="evidence" value="ECO:0007669"/>
    <property type="project" value="InterPro"/>
</dbReference>
<gene>
    <name evidence="9" type="ordered locus">Nmul_A1024</name>
    <name evidence="10" type="ORF">SAMN05216403_102202</name>
</gene>
<evidence type="ECO:0000313" key="11">
    <source>
        <dbReference type="Proteomes" id="UP000002718"/>
    </source>
</evidence>
<dbReference type="PANTHER" id="PTHR43507:SF1">
    <property type="entry name" value="NADH-UBIQUINONE OXIDOREDUCTASE CHAIN 4"/>
    <property type="match status" value="1"/>
</dbReference>
<dbReference type="InterPro" id="IPR003918">
    <property type="entry name" value="NADH_UbQ_OxRdtase"/>
</dbReference>
<proteinExistence type="inferred from homology"/>
<feature type="transmembrane region" description="Helical" evidence="7">
    <location>
        <begin position="415"/>
        <end position="434"/>
    </location>
</feature>
<dbReference type="HOGENOM" id="CLU_007100_4_4_4"/>
<comment type="similarity">
    <text evidence="2">Belongs to the complex I subunit 4 family.</text>
</comment>
<feature type="transmembrane region" description="Helical" evidence="7">
    <location>
        <begin position="139"/>
        <end position="156"/>
    </location>
</feature>
<evidence type="ECO:0000256" key="6">
    <source>
        <dbReference type="RuleBase" id="RU000320"/>
    </source>
</evidence>
<keyword evidence="4 7" id="KW-1133">Transmembrane helix</keyword>
<dbReference type="PRINTS" id="PR01437">
    <property type="entry name" value="NUOXDRDTASE4"/>
</dbReference>
<feature type="transmembrane region" description="Helical" evidence="7">
    <location>
        <begin position="30"/>
        <end position="56"/>
    </location>
</feature>
<dbReference type="OrthoDB" id="9768329at2"/>
<evidence type="ECO:0000313" key="12">
    <source>
        <dbReference type="Proteomes" id="UP000236751"/>
    </source>
</evidence>
<feature type="transmembrane region" description="Helical" evidence="7">
    <location>
        <begin position="6"/>
        <end position="23"/>
    </location>
</feature>
<dbReference type="EMBL" id="CP000103">
    <property type="protein sequence ID" value="ABB74327.1"/>
    <property type="molecule type" value="Genomic_DNA"/>
</dbReference>
<organism evidence="9 11">
    <name type="scientific">Nitrosospira multiformis (strain ATCC 25196 / NCIMB 11849 / C 71)</name>
    <dbReference type="NCBI Taxonomy" id="323848"/>
    <lineage>
        <taxon>Bacteria</taxon>
        <taxon>Pseudomonadati</taxon>
        <taxon>Pseudomonadota</taxon>
        <taxon>Betaproteobacteria</taxon>
        <taxon>Nitrosomonadales</taxon>
        <taxon>Nitrosomonadaceae</taxon>
        <taxon>Nitrosospira</taxon>
    </lineage>
</organism>
<feature type="transmembrane region" description="Helical" evidence="7">
    <location>
        <begin position="215"/>
        <end position="238"/>
    </location>
</feature>
<dbReference type="PANTHER" id="PTHR43507">
    <property type="entry name" value="NADH-UBIQUINONE OXIDOREDUCTASE CHAIN 4"/>
    <property type="match status" value="1"/>
</dbReference>
<feature type="transmembrane region" description="Helical" evidence="7">
    <location>
        <begin position="168"/>
        <end position="191"/>
    </location>
</feature>